<organism evidence="1 2">
    <name type="scientific">Candidatus Comchoanobacter bicostacola</name>
    <dbReference type="NCBI Taxonomy" id="2919598"/>
    <lineage>
        <taxon>Bacteria</taxon>
        <taxon>Pseudomonadati</taxon>
        <taxon>Pseudomonadota</taxon>
        <taxon>Gammaproteobacteria</taxon>
        <taxon>Candidatus Comchoanobacterales</taxon>
        <taxon>Candidatus Comchoanobacteraceae</taxon>
        <taxon>Candidatus Comchoanobacter</taxon>
    </lineage>
</organism>
<proteinExistence type="predicted"/>
<protein>
    <submittedName>
        <fullName evidence="1">Uncharacterized protein</fullName>
    </submittedName>
</protein>
<evidence type="ECO:0000313" key="2">
    <source>
        <dbReference type="Proteomes" id="UP001055955"/>
    </source>
</evidence>
<keyword evidence="2" id="KW-1185">Reference proteome</keyword>
<dbReference type="Proteomes" id="UP001055955">
    <property type="component" value="Chromosome"/>
</dbReference>
<dbReference type="EMBL" id="CP092900">
    <property type="protein sequence ID" value="UTC24185.1"/>
    <property type="molecule type" value="Genomic_DNA"/>
</dbReference>
<accession>A0ABY5DIU3</accession>
<sequence>MAALDVQNLSDQQQKILDGLIEQLETNTNVGEDVFASIVSLCASGRASPESIDRLNGLEITRYNYISQDIIILARSRLKRALV</sequence>
<evidence type="ECO:0000313" key="1">
    <source>
        <dbReference type="EMBL" id="UTC24185.1"/>
    </source>
</evidence>
<name>A0ABY5DIU3_9GAMM</name>
<gene>
    <name evidence="1" type="ORF">MMH89_02975</name>
</gene>
<reference evidence="1 2" key="1">
    <citation type="journal article" date="2022" name="Nat. Microbiol.">
        <title>The microbiome of a bacterivorous marine choanoflagellate contains a resource-demanding obligate bacterial associate.</title>
        <authorList>
            <person name="Needham D.M."/>
            <person name="Poirier C."/>
            <person name="Bachy C."/>
            <person name="George E.E."/>
            <person name="Wilken S."/>
            <person name="Yung C.C.M."/>
            <person name="Limardo A.J."/>
            <person name="Morando M."/>
            <person name="Sudek L."/>
            <person name="Malmstrom R.R."/>
            <person name="Keeling P.J."/>
            <person name="Santoro A.E."/>
            <person name="Worden A.Z."/>
        </authorList>
    </citation>
    <scope>NUCLEOTIDE SEQUENCE [LARGE SCALE GENOMIC DNA]</scope>
    <source>
        <strain evidence="1 2">Comchoano-1</strain>
    </source>
</reference>
<dbReference type="RefSeq" id="WP_258567969.1">
    <property type="nucleotide sequence ID" value="NZ_CP092900.1"/>
</dbReference>